<evidence type="ECO:0000313" key="4">
    <source>
        <dbReference type="Proteomes" id="UP000295741"/>
    </source>
</evidence>
<accession>A0A4R6IXT4</accession>
<comment type="caution">
    <text evidence="3">The sequence shown here is derived from an EMBL/GenBank/DDBJ whole genome shotgun (WGS) entry which is preliminary data.</text>
</comment>
<feature type="chain" id="PRO_5020272694" description="Spy/CpxP family protein refolding chaperone" evidence="2">
    <location>
        <begin position="22"/>
        <end position="130"/>
    </location>
</feature>
<feature type="compositionally biased region" description="Basic and acidic residues" evidence="1">
    <location>
        <begin position="73"/>
        <end position="97"/>
    </location>
</feature>
<evidence type="ECO:0000256" key="2">
    <source>
        <dbReference type="SAM" id="SignalP"/>
    </source>
</evidence>
<evidence type="ECO:0008006" key="5">
    <source>
        <dbReference type="Google" id="ProtNLM"/>
    </source>
</evidence>
<keyword evidence="4" id="KW-1185">Reference proteome</keyword>
<dbReference type="EMBL" id="SNWP01000011">
    <property type="protein sequence ID" value="TDO27237.1"/>
    <property type="molecule type" value="Genomic_DNA"/>
</dbReference>
<sequence length="130" mass="14584">MKKVIALLTIAFCCTLTVAMAQPGGGQQMDPAQMLEMMKQRVKPGLMEKTKLTDAQADKVLEIQIWAQQQNRGLRDLSEEDRAKKMKETNEEREKKMKAIPLTDDQIKAVNEYYAEMRRNRPGGGGGGGK</sequence>
<protein>
    <recommendedName>
        <fullName evidence="5">Spy/CpxP family protein refolding chaperone</fullName>
    </recommendedName>
</protein>
<feature type="signal peptide" evidence="2">
    <location>
        <begin position="1"/>
        <end position="21"/>
    </location>
</feature>
<dbReference type="Proteomes" id="UP000295741">
    <property type="component" value="Unassembled WGS sequence"/>
</dbReference>
<evidence type="ECO:0000256" key="1">
    <source>
        <dbReference type="SAM" id="MobiDB-lite"/>
    </source>
</evidence>
<dbReference type="RefSeq" id="WP_133475094.1">
    <property type="nucleotide sequence ID" value="NZ_SNWP01000011.1"/>
</dbReference>
<dbReference type="AlphaFoldDB" id="A0A4R6IXT4"/>
<evidence type="ECO:0000313" key="3">
    <source>
        <dbReference type="EMBL" id="TDO27237.1"/>
    </source>
</evidence>
<proteinExistence type="predicted"/>
<organism evidence="3 4">
    <name type="scientific">Sediminibacterium goheungense</name>
    <dbReference type="NCBI Taxonomy" id="1086393"/>
    <lineage>
        <taxon>Bacteria</taxon>
        <taxon>Pseudomonadati</taxon>
        <taxon>Bacteroidota</taxon>
        <taxon>Chitinophagia</taxon>
        <taxon>Chitinophagales</taxon>
        <taxon>Chitinophagaceae</taxon>
        <taxon>Sediminibacterium</taxon>
    </lineage>
</organism>
<dbReference type="OrthoDB" id="677734at2"/>
<gene>
    <name evidence="3" type="ORF">BC659_2558</name>
</gene>
<keyword evidence="2" id="KW-0732">Signal</keyword>
<reference evidence="3 4" key="1">
    <citation type="submission" date="2019-03" db="EMBL/GenBank/DDBJ databases">
        <title>Genomic Encyclopedia of Archaeal and Bacterial Type Strains, Phase II (KMG-II): from individual species to whole genera.</title>
        <authorList>
            <person name="Goeker M."/>
        </authorList>
    </citation>
    <scope>NUCLEOTIDE SEQUENCE [LARGE SCALE GENOMIC DNA]</scope>
    <source>
        <strain evidence="3 4">DSM 28323</strain>
    </source>
</reference>
<name>A0A4R6IXT4_9BACT</name>
<feature type="region of interest" description="Disordered" evidence="1">
    <location>
        <begin position="72"/>
        <end position="101"/>
    </location>
</feature>